<evidence type="ECO:0000256" key="5">
    <source>
        <dbReference type="SAM" id="SignalP"/>
    </source>
</evidence>
<reference evidence="7" key="2">
    <citation type="submission" date="2021-08" db="EMBL/GenBank/DDBJ databases">
        <authorList>
            <person name="Gostincar C."/>
            <person name="Sun X."/>
            <person name="Song Z."/>
            <person name="Gunde-Cimerman N."/>
        </authorList>
    </citation>
    <scope>NUCLEOTIDE SEQUENCE</scope>
    <source>
        <strain evidence="7">EXF-9911</strain>
    </source>
</reference>
<dbReference type="PROSITE" id="PS00624">
    <property type="entry name" value="GMC_OXRED_2"/>
    <property type="match status" value="1"/>
</dbReference>
<gene>
    <name evidence="7" type="ORF">KCU76_g9805</name>
</gene>
<accession>A0A9P8EDL3</accession>
<sequence>MLSVLSLCALAAATAQAVSSPFGSAAYSKHFGRAGSDGSYDYVVVGGGTAGLAIATRLAENGTYTVAVVEAGGFYELENGNLTIVPGYYNQNLGHPSVDWNFMTVPQQALHNQTFDYARGKTLGGSSALNVMAYHRGTTDSYGAWADAVDDQSYTFDSFLPFFEKSINYTAPNQNLRAANASVPPANATAFSGADGPLHVSFPNWATPFASWGQLALREIGVPDISDFSSGELIGSQYCPATIRPDDETRSTSEASYLQQSLAQDETRLEVFIHTMAKKIIFDSNKTAKGVVVETAGTPYTLNATREVILSAGAFQSPQLLMVSGVGPKKTLHQHNISMIADRPGVGSNMWDHVLFPVMYQVDVETQQILNNATIAQAAAAQYNQNHTGILTNAGADYLGWEKLPEKNFAQLSNKTQQALSAFPSDWPNLEFLLSSLPPMNNGPGISKSLQYAAMYIAIITPMSRGTVSISSNDTNDAPLINPGWLSNSSDVELAIQAIKRGRDFFNASAIQPVLVGNELLPGANVTTDAEISAFVHEYVETVWHASCTCAMGKVNDPMAVLDSKARVIGVNSLRVVDASSFPFLPPGHPQATVYALAEKIAADVIGDALRNMTKS</sequence>
<feature type="binding site" evidence="4">
    <location>
        <begin position="544"/>
        <end position="545"/>
    </location>
    <ligand>
        <name>FAD</name>
        <dbReference type="ChEBI" id="CHEBI:57692"/>
    </ligand>
</feature>
<dbReference type="Pfam" id="PF00732">
    <property type="entry name" value="GMC_oxred_N"/>
    <property type="match status" value="1"/>
</dbReference>
<evidence type="ECO:0000259" key="6">
    <source>
        <dbReference type="PROSITE" id="PS00624"/>
    </source>
</evidence>
<dbReference type="SUPFAM" id="SSF51905">
    <property type="entry name" value="FAD/NAD(P)-binding domain"/>
    <property type="match status" value="1"/>
</dbReference>
<evidence type="ECO:0000313" key="8">
    <source>
        <dbReference type="Proteomes" id="UP000779574"/>
    </source>
</evidence>
<evidence type="ECO:0000256" key="3">
    <source>
        <dbReference type="PIRSR" id="PIRSR000137-1"/>
    </source>
</evidence>
<dbReference type="OrthoDB" id="269227at2759"/>
<feature type="binding site" evidence="4">
    <location>
        <begin position="590"/>
        <end position="591"/>
    </location>
    <ligand>
        <name>FAD</name>
        <dbReference type="ChEBI" id="CHEBI:57692"/>
    </ligand>
</feature>
<feature type="non-terminal residue" evidence="7">
    <location>
        <position position="616"/>
    </location>
</feature>
<evidence type="ECO:0000313" key="7">
    <source>
        <dbReference type="EMBL" id="KAG9688170.1"/>
    </source>
</evidence>
<keyword evidence="5" id="KW-0732">Signal</keyword>
<dbReference type="InterPro" id="IPR012132">
    <property type="entry name" value="GMC_OxRdtase"/>
</dbReference>
<keyword evidence="4" id="KW-0285">Flavoprotein</keyword>
<feature type="domain" description="Glucose-methanol-choline oxidoreductase N-terminal" evidence="6">
    <location>
        <begin position="313"/>
        <end position="327"/>
    </location>
</feature>
<reference evidence="7" key="1">
    <citation type="journal article" date="2021" name="J Fungi (Basel)">
        <title>Virulence traits and population genomics of the black yeast Aureobasidium melanogenum.</title>
        <authorList>
            <person name="Cernosa A."/>
            <person name="Sun X."/>
            <person name="Gostincar C."/>
            <person name="Fang C."/>
            <person name="Gunde-Cimerman N."/>
            <person name="Song Z."/>
        </authorList>
    </citation>
    <scope>NUCLEOTIDE SEQUENCE</scope>
    <source>
        <strain evidence="7">EXF-9911</strain>
    </source>
</reference>
<comment type="cofactor">
    <cofactor evidence="4">
        <name>FAD</name>
        <dbReference type="ChEBI" id="CHEBI:57692"/>
    </cofactor>
</comment>
<name>A0A9P8EDL3_AURME</name>
<evidence type="ECO:0000256" key="2">
    <source>
        <dbReference type="ARBA" id="ARBA00023180"/>
    </source>
</evidence>
<evidence type="ECO:0000256" key="1">
    <source>
        <dbReference type="ARBA" id="ARBA00010790"/>
    </source>
</evidence>
<feature type="active site" description="Proton acceptor" evidence="3">
    <location>
        <position position="589"/>
    </location>
</feature>
<protein>
    <submittedName>
        <fullName evidence="7">Alcohol oxidase</fullName>
    </submittedName>
</protein>
<dbReference type="InterPro" id="IPR007867">
    <property type="entry name" value="GMC_OxRtase_C"/>
</dbReference>
<dbReference type="GO" id="GO:0044550">
    <property type="term" value="P:secondary metabolite biosynthetic process"/>
    <property type="evidence" value="ECO:0007669"/>
    <property type="project" value="TreeGrafter"/>
</dbReference>
<feature type="active site" description="Proton donor" evidence="3">
    <location>
        <position position="545"/>
    </location>
</feature>
<dbReference type="InterPro" id="IPR036188">
    <property type="entry name" value="FAD/NAD-bd_sf"/>
</dbReference>
<dbReference type="Proteomes" id="UP000779574">
    <property type="component" value="Unassembled WGS sequence"/>
</dbReference>
<dbReference type="AlphaFoldDB" id="A0A9P8EDL3"/>
<feature type="chain" id="PRO_5040117134" evidence="5">
    <location>
        <begin position="18"/>
        <end position="616"/>
    </location>
</feature>
<dbReference type="GO" id="GO:0016614">
    <property type="term" value="F:oxidoreductase activity, acting on CH-OH group of donors"/>
    <property type="evidence" value="ECO:0007669"/>
    <property type="project" value="InterPro"/>
</dbReference>
<comment type="similarity">
    <text evidence="1">Belongs to the GMC oxidoreductase family.</text>
</comment>
<evidence type="ECO:0000256" key="4">
    <source>
        <dbReference type="PIRSR" id="PIRSR000137-2"/>
    </source>
</evidence>
<dbReference type="InterPro" id="IPR000172">
    <property type="entry name" value="GMC_OxRdtase_N"/>
</dbReference>
<keyword evidence="2" id="KW-0325">Glycoprotein</keyword>
<keyword evidence="4" id="KW-0274">FAD</keyword>
<dbReference type="PANTHER" id="PTHR11552">
    <property type="entry name" value="GLUCOSE-METHANOL-CHOLINE GMC OXIDOREDUCTASE"/>
    <property type="match status" value="1"/>
</dbReference>
<dbReference type="EMBL" id="JAHFXF010000416">
    <property type="protein sequence ID" value="KAG9688170.1"/>
    <property type="molecule type" value="Genomic_DNA"/>
</dbReference>
<dbReference type="PIRSF" id="PIRSF000137">
    <property type="entry name" value="Alcohol_oxidase"/>
    <property type="match status" value="1"/>
</dbReference>
<dbReference type="Gene3D" id="3.50.50.60">
    <property type="entry name" value="FAD/NAD(P)-binding domain"/>
    <property type="match status" value="1"/>
</dbReference>
<organism evidence="7 8">
    <name type="scientific">Aureobasidium melanogenum</name>
    <name type="common">Aureobasidium pullulans var. melanogenum</name>
    <dbReference type="NCBI Taxonomy" id="46634"/>
    <lineage>
        <taxon>Eukaryota</taxon>
        <taxon>Fungi</taxon>
        <taxon>Dikarya</taxon>
        <taxon>Ascomycota</taxon>
        <taxon>Pezizomycotina</taxon>
        <taxon>Dothideomycetes</taxon>
        <taxon>Dothideomycetidae</taxon>
        <taxon>Dothideales</taxon>
        <taxon>Saccotheciaceae</taxon>
        <taxon>Aureobasidium</taxon>
    </lineage>
</organism>
<dbReference type="GO" id="GO:0050660">
    <property type="term" value="F:flavin adenine dinucleotide binding"/>
    <property type="evidence" value="ECO:0007669"/>
    <property type="project" value="InterPro"/>
</dbReference>
<dbReference type="PANTHER" id="PTHR11552:SF138">
    <property type="entry name" value="DEHYDROGENASE PKFF-RELATED"/>
    <property type="match status" value="1"/>
</dbReference>
<proteinExistence type="inferred from homology"/>
<dbReference type="Pfam" id="PF05199">
    <property type="entry name" value="GMC_oxred_C"/>
    <property type="match status" value="1"/>
</dbReference>
<comment type="caution">
    <text evidence="7">The sequence shown here is derived from an EMBL/GenBank/DDBJ whole genome shotgun (WGS) entry which is preliminary data.</text>
</comment>
<feature type="signal peptide" evidence="5">
    <location>
        <begin position="1"/>
        <end position="17"/>
    </location>
</feature>
<dbReference type="SUPFAM" id="SSF54373">
    <property type="entry name" value="FAD-linked reductases, C-terminal domain"/>
    <property type="match status" value="1"/>
</dbReference>
<dbReference type="Gene3D" id="3.30.560.10">
    <property type="entry name" value="Glucose Oxidase, domain 3"/>
    <property type="match status" value="1"/>
</dbReference>